<accession>A0A4C1V4I5</accession>
<evidence type="ECO:0000313" key="1">
    <source>
        <dbReference type="EMBL" id="GBP33187.1"/>
    </source>
</evidence>
<keyword evidence="2" id="KW-1185">Reference proteome</keyword>
<protein>
    <recommendedName>
        <fullName evidence="3">DDE-1 domain-containing protein</fullName>
    </recommendedName>
</protein>
<comment type="caution">
    <text evidence="1">The sequence shown here is derived from an EMBL/GenBank/DDBJ whole genome shotgun (WGS) entry which is preliminary data.</text>
</comment>
<evidence type="ECO:0008006" key="3">
    <source>
        <dbReference type="Google" id="ProtNLM"/>
    </source>
</evidence>
<dbReference type="PANTHER" id="PTHR33939:SF1">
    <property type="entry name" value="DUF4371 DOMAIN-CONTAINING PROTEIN"/>
    <property type="match status" value="1"/>
</dbReference>
<gene>
    <name evidence="1" type="ORF">EVAR_14868_1</name>
</gene>
<dbReference type="OrthoDB" id="6511194at2759"/>
<reference evidence="1 2" key="1">
    <citation type="journal article" date="2019" name="Commun. Biol.">
        <title>The bagworm genome reveals a unique fibroin gene that provides high tensile strength.</title>
        <authorList>
            <person name="Kono N."/>
            <person name="Nakamura H."/>
            <person name="Ohtoshi R."/>
            <person name="Tomita M."/>
            <person name="Numata K."/>
            <person name="Arakawa K."/>
        </authorList>
    </citation>
    <scope>NUCLEOTIDE SEQUENCE [LARGE SCALE GENOMIC DNA]</scope>
</reference>
<dbReference type="Proteomes" id="UP000299102">
    <property type="component" value="Unassembled WGS sequence"/>
</dbReference>
<proteinExistence type="predicted"/>
<dbReference type="PANTHER" id="PTHR33939">
    <property type="entry name" value="PROTEIN CBG22215"/>
    <property type="match status" value="1"/>
</dbReference>
<dbReference type="Gene3D" id="3.30.420.10">
    <property type="entry name" value="Ribonuclease H-like superfamily/Ribonuclease H"/>
    <property type="match status" value="1"/>
</dbReference>
<dbReference type="AlphaFoldDB" id="A0A4C1V4I5"/>
<organism evidence="1 2">
    <name type="scientific">Eumeta variegata</name>
    <name type="common">Bagworm moth</name>
    <name type="synonym">Eumeta japonica</name>
    <dbReference type="NCBI Taxonomy" id="151549"/>
    <lineage>
        <taxon>Eukaryota</taxon>
        <taxon>Metazoa</taxon>
        <taxon>Ecdysozoa</taxon>
        <taxon>Arthropoda</taxon>
        <taxon>Hexapoda</taxon>
        <taxon>Insecta</taxon>
        <taxon>Pterygota</taxon>
        <taxon>Neoptera</taxon>
        <taxon>Endopterygota</taxon>
        <taxon>Lepidoptera</taxon>
        <taxon>Glossata</taxon>
        <taxon>Ditrysia</taxon>
        <taxon>Tineoidea</taxon>
        <taxon>Psychidae</taxon>
        <taxon>Oiketicinae</taxon>
        <taxon>Eumeta</taxon>
    </lineage>
</organism>
<sequence length="158" mass="17802">MARYDYLDKIKQNEDAGTGTKKCVVYLDEIHIHPSCGVGKFWQPKNSPGSSKPISPGARWILIHAGGERGFVPNCCLIYRSKSLSADYHHDLNSSNFKKWITEKLISKLQEPCIIVKGNASYYSVQLNKLPTQASCIPDIKTGLNNNNIPYENSWRKC</sequence>
<name>A0A4C1V4I5_EUMVA</name>
<dbReference type="GO" id="GO:0003676">
    <property type="term" value="F:nucleic acid binding"/>
    <property type="evidence" value="ECO:0007669"/>
    <property type="project" value="InterPro"/>
</dbReference>
<evidence type="ECO:0000313" key="2">
    <source>
        <dbReference type="Proteomes" id="UP000299102"/>
    </source>
</evidence>
<dbReference type="EMBL" id="BGZK01000270">
    <property type="protein sequence ID" value="GBP33187.1"/>
    <property type="molecule type" value="Genomic_DNA"/>
</dbReference>
<dbReference type="InterPro" id="IPR036397">
    <property type="entry name" value="RNaseH_sf"/>
</dbReference>